<organism evidence="2 3">
    <name type="scientific">Symbiodinium microadriaticum</name>
    <name type="common">Dinoflagellate</name>
    <name type="synonym">Zooxanthella microadriatica</name>
    <dbReference type="NCBI Taxonomy" id="2951"/>
    <lineage>
        <taxon>Eukaryota</taxon>
        <taxon>Sar</taxon>
        <taxon>Alveolata</taxon>
        <taxon>Dinophyceae</taxon>
        <taxon>Suessiales</taxon>
        <taxon>Symbiodiniaceae</taxon>
        <taxon>Symbiodinium</taxon>
    </lineage>
</organism>
<evidence type="ECO:0000256" key="1">
    <source>
        <dbReference type="SAM" id="MobiDB-lite"/>
    </source>
</evidence>
<feature type="region of interest" description="Disordered" evidence="1">
    <location>
        <begin position="113"/>
        <end position="145"/>
    </location>
</feature>
<accession>A0A1Q9C3P9</accession>
<keyword evidence="3" id="KW-1185">Reference proteome</keyword>
<dbReference type="OrthoDB" id="413344at2759"/>
<gene>
    <name evidence="2" type="ORF">AK812_SmicGene42388</name>
</gene>
<sequence length="145" mass="16040">MVGAIRIMLEADTPENDLSWMQTLVTGPLPSQSLLLQAMQKAIYEGMQPTLGPRSANMVAGLATELAGNTLYLRSMRLLWPLVKADKQLQLQQWIISYRTTLGDEAQAEPAMAALDDQDQQKTEKARFARETGSNPILRQTAAPQ</sequence>
<protein>
    <submittedName>
        <fullName evidence="2">Uncharacterized protein</fullName>
    </submittedName>
</protein>
<feature type="compositionally biased region" description="Polar residues" evidence="1">
    <location>
        <begin position="132"/>
        <end position="145"/>
    </location>
</feature>
<proteinExistence type="predicted"/>
<evidence type="ECO:0000313" key="3">
    <source>
        <dbReference type="Proteomes" id="UP000186817"/>
    </source>
</evidence>
<comment type="caution">
    <text evidence="2">The sequence shown here is derived from an EMBL/GenBank/DDBJ whole genome shotgun (WGS) entry which is preliminary data.</text>
</comment>
<dbReference type="EMBL" id="LSRX01001747">
    <property type="protein sequence ID" value="OLP77542.1"/>
    <property type="molecule type" value="Genomic_DNA"/>
</dbReference>
<evidence type="ECO:0000313" key="2">
    <source>
        <dbReference type="EMBL" id="OLP77542.1"/>
    </source>
</evidence>
<feature type="compositionally biased region" description="Basic and acidic residues" evidence="1">
    <location>
        <begin position="119"/>
        <end position="130"/>
    </location>
</feature>
<reference evidence="2 3" key="1">
    <citation type="submission" date="2016-02" db="EMBL/GenBank/DDBJ databases">
        <title>Genome analysis of coral dinoflagellate symbionts highlights evolutionary adaptations to a symbiotic lifestyle.</title>
        <authorList>
            <person name="Aranda M."/>
            <person name="Li Y."/>
            <person name="Liew Y.J."/>
            <person name="Baumgarten S."/>
            <person name="Simakov O."/>
            <person name="Wilson M."/>
            <person name="Piel J."/>
            <person name="Ashoor H."/>
            <person name="Bougouffa S."/>
            <person name="Bajic V.B."/>
            <person name="Ryu T."/>
            <person name="Ravasi T."/>
            <person name="Bayer T."/>
            <person name="Micklem G."/>
            <person name="Kim H."/>
            <person name="Bhak J."/>
            <person name="Lajeunesse T.C."/>
            <person name="Voolstra C.R."/>
        </authorList>
    </citation>
    <scope>NUCLEOTIDE SEQUENCE [LARGE SCALE GENOMIC DNA]</scope>
    <source>
        <strain evidence="2 3">CCMP2467</strain>
    </source>
</reference>
<name>A0A1Q9C3P9_SYMMI</name>
<dbReference type="AlphaFoldDB" id="A0A1Q9C3P9"/>
<dbReference type="Proteomes" id="UP000186817">
    <property type="component" value="Unassembled WGS sequence"/>
</dbReference>